<dbReference type="CDD" id="cd00067">
    <property type="entry name" value="GAL4"/>
    <property type="match status" value="1"/>
</dbReference>
<keyword evidence="4" id="KW-0805">Transcription regulation</keyword>
<dbReference type="GO" id="GO:0045944">
    <property type="term" value="P:positive regulation of transcription by RNA polymerase II"/>
    <property type="evidence" value="ECO:0007669"/>
    <property type="project" value="TreeGrafter"/>
</dbReference>
<feature type="region of interest" description="Disordered" evidence="8">
    <location>
        <begin position="147"/>
        <end position="215"/>
    </location>
</feature>
<evidence type="ECO:0000256" key="3">
    <source>
        <dbReference type="ARBA" id="ARBA00022833"/>
    </source>
</evidence>
<keyword evidence="3" id="KW-0862">Zinc</keyword>
<evidence type="ECO:0000259" key="9">
    <source>
        <dbReference type="PROSITE" id="PS50048"/>
    </source>
</evidence>
<evidence type="ECO:0000256" key="4">
    <source>
        <dbReference type="ARBA" id="ARBA00023015"/>
    </source>
</evidence>
<evidence type="ECO:0000313" key="11">
    <source>
        <dbReference type="Proteomes" id="UP000803884"/>
    </source>
</evidence>
<dbReference type="InterPro" id="IPR052202">
    <property type="entry name" value="Yeast_MetPath_Reg"/>
</dbReference>
<proteinExistence type="predicted"/>
<evidence type="ECO:0000313" key="10">
    <source>
        <dbReference type="EMBL" id="KAL1586876.1"/>
    </source>
</evidence>
<organism evidence="10 11">
    <name type="scientific">Cladosporium halotolerans</name>
    <dbReference type="NCBI Taxonomy" id="1052096"/>
    <lineage>
        <taxon>Eukaryota</taxon>
        <taxon>Fungi</taxon>
        <taxon>Dikarya</taxon>
        <taxon>Ascomycota</taxon>
        <taxon>Pezizomycotina</taxon>
        <taxon>Dothideomycetes</taxon>
        <taxon>Dothideomycetidae</taxon>
        <taxon>Cladosporiales</taxon>
        <taxon>Cladosporiaceae</taxon>
        <taxon>Cladosporium</taxon>
    </lineage>
</organism>
<evidence type="ECO:0000256" key="1">
    <source>
        <dbReference type="ARBA" id="ARBA00004123"/>
    </source>
</evidence>
<dbReference type="Gene3D" id="4.10.240.10">
    <property type="entry name" value="Zn(2)-C6 fungal-type DNA-binding domain"/>
    <property type="match status" value="1"/>
</dbReference>
<dbReference type="SMART" id="SM00066">
    <property type="entry name" value="GAL4"/>
    <property type="match status" value="1"/>
</dbReference>
<dbReference type="GO" id="GO:0008270">
    <property type="term" value="F:zinc ion binding"/>
    <property type="evidence" value="ECO:0007669"/>
    <property type="project" value="InterPro"/>
</dbReference>
<dbReference type="EMBL" id="JAAQHG020000012">
    <property type="protein sequence ID" value="KAL1586876.1"/>
    <property type="molecule type" value="Genomic_DNA"/>
</dbReference>
<dbReference type="PANTHER" id="PTHR47782:SF12">
    <property type="entry name" value="ZN(II)2CYS6 TRANSCRIPTION FACTOR (EUROFUNG)"/>
    <property type="match status" value="1"/>
</dbReference>
<dbReference type="RefSeq" id="XP_069229981.1">
    <property type="nucleotide sequence ID" value="XM_069372803.1"/>
</dbReference>
<keyword evidence="5" id="KW-0238">DNA-binding</keyword>
<accession>A0AB34KRS1</accession>
<evidence type="ECO:0000256" key="5">
    <source>
        <dbReference type="ARBA" id="ARBA00023125"/>
    </source>
</evidence>
<dbReference type="GO" id="GO:0000981">
    <property type="term" value="F:DNA-binding transcription factor activity, RNA polymerase II-specific"/>
    <property type="evidence" value="ECO:0007669"/>
    <property type="project" value="InterPro"/>
</dbReference>
<dbReference type="InterPro" id="IPR001138">
    <property type="entry name" value="Zn2Cys6_DnaBD"/>
</dbReference>
<dbReference type="PANTHER" id="PTHR47782">
    <property type="entry name" value="ZN(II)2CYS6 TRANSCRIPTION FACTOR (EUROFUNG)-RELATED"/>
    <property type="match status" value="1"/>
</dbReference>
<comment type="caution">
    <text evidence="10">The sequence shown here is derived from an EMBL/GenBank/DDBJ whole genome shotgun (WGS) entry which is preliminary data.</text>
</comment>
<keyword evidence="11" id="KW-1185">Reference proteome</keyword>
<dbReference type="Pfam" id="PF00172">
    <property type="entry name" value="Zn_clus"/>
    <property type="match status" value="1"/>
</dbReference>
<dbReference type="GeneID" id="96005641"/>
<name>A0AB34KRS1_9PEZI</name>
<keyword evidence="2" id="KW-0479">Metal-binding</keyword>
<protein>
    <recommendedName>
        <fullName evidence="9">Zn(2)-C6 fungal-type domain-containing protein</fullName>
    </recommendedName>
</protein>
<dbReference type="PROSITE" id="PS50048">
    <property type="entry name" value="ZN2_CY6_FUNGAL_2"/>
    <property type="match status" value="1"/>
</dbReference>
<dbReference type="InterPro" id="IPR036864">
    <property type="entry name" value="Zn2-C6_fun-type_DNA-bd_sf"/>
</dbReference>
<dbReference type="Proteomes" id="UP000803884">
    <property type="component" value="Unassembled WGS sequence"/>
</dbReference>
<dbReference type="GO" id="GO:0005634">
    <property type="term" value="C:nucleus"/>
    <property type="evidence" value="ECO:0007669"/>
    <property type="project" value="UniProtKB-SubCell"/>
</dbReference>
<keyword evidence="7" id="KW-0539">Nucleus</keyword>
<evidence type="ECO:0000256" key="6">
    <source>
        <dbReference type="ARBA" id="ARBA00023163"/>
    </source>
</evidence>
<dbReference type="AlphaFoldDB" id="A0AB34KRS1"/>
<gene>
    <name evidence="10" type="ORF">WHR41_04197</name>
</gene>
<evidence type="ECO:0000256" key="7">
    <source>
        <dbReference type="ARBA" id="ARBA00023242"/>
    </source>
</evidence>
<sequence>MSKPSQTFVQVKNCEAAQQNPLSCEVCRRRKTKCDRKLPSCSHCIDAKVTCHYPEAKQRGPQVGYLAVLENRLVNTEAVLYDALSKLYQQPPAEGESVDRIVKRLQDRYSNMPYSAKTSEWNQQPLLAEDDRQRWWIAHQQIMAESESPYASSEVRKRRAMSHSSAHTVDTGEPGFVDEARSRGPYSPADARSSERPLSSNPSPGVNVPANVDPEIAAELDDEQLQKYF</sequence>
<keyword evidence="6" id="KW-0804">Transcription</keyword>
<dbReference type="GO" id="GO:0043565">
    <property type="term" value="F:sequence-specific DNA binding"/>
    <property type="evidence" value="ECO:0007669"/>
    <property type="project" value="TreeGrafter"/>
</dbReference>
<dbReference type="SUPFAM" id="SSF57701">
    <property type="entry name" value="Zn2/Cys6 DNA-binding domain"/>
    <property type="match status" value="1"/>
</dbReference>
<comment type="subcellular location">
    <subcellularLocation>
        <location evidence="1">Nucleus</location>
    </subcellularLocation>
</comment>
<feature type="domain" description="Zn(2)-C6 fungal-type" evidence="9">
    <location>
        <begin position="23"/>
        <end position="53"/>
    </location>
</feature>
<reference evidence="10 11" key="1">
    <citation type="journal article" date="2020" name="Microbiol. Resour. Announc.">
        <title>Draft Genome Sequence of a Cladosporium Species Isolated from the Mesophotic Ascidian Didemnum maculosum.</title>
        <authorList>
            <person name="Gioti A."/>
            <person name="Siaperas R."/>
            <person name="Nikolaivits E."/>
            <person name="Le Goff G."/>
            <person name="Ouazzani J."/>
            <person name="Kotoulas G."/>
            <person name="Topakas E."/>
        </authorList>
    </citation>
    <scope>NUCLEOTIDE SEQUENCE [LARGE SCALE GENOMIC DNA]</scope>
    <source>
        <strain evidence="10 11">TM138-S3</strain>
    </source>
</reference>
<evidence type="ECO:0000256" key="2">
    <source>
        <dbReference type="ARBA" id="ARBA00022723"/>
    </source>
</evidence>
<evidence type="ECO:0000256" key="8">
    <source>
        <dbReference type="SAM" id="MobiDB-lite"/>
    </source>
</evidence>
<dbReference type="PROSITE" id="PS00463">
    <property type="entry name" value="ZN2_CY6_FUNGAL_1"/>
    <property type="match status" value="1"/>
</dbReference>